<dbReference type="GO" id="GO:0006402">
    <property type="term" value="P:mRNA catabolic process"/>
    <property type="evidence" value="ECO:0007669"/>
    <property type="project" value="TreeGrafter"/>
</dbReference>
<keyword evidence="3" id="KW-1185">Reference proteome</keyword>
<evidence type="ECO:0000313" key="2">
    <source>
        <dbReference type="EMBL" id="GIQ87489.1"/>
    </source>
</evidence>
<dbReference type="GO" id="GO:0000175">
    <property type="term" value="F:3'-5'-RNA exonuclease activity"/>
    <property type="evidence" value="ECO:0007669"/>
    <property type="project" value="TreeGrafter"/>
</dbReference>
<dbReference type="GO" id="GO:0003723">
    <property type="term" value="F:RNA binding"/>
    <property type="evidence" value="ECO:0007669"/>
    <property type="project" value="InterPro"/>
</dbReference>
<accession>A0A9K3D1X7</accession>
<dbReference type="SMART" id="SM00955">
    <property type="entry name" value="RNB"/>
    <property type="match status" value="1"/>
</dbReference>
<evidence type="ECO:0000259" key="1">
    <source>
        <dbReference type="SMART" id="SM00955"/>
    </source>
</evidence>
<proteinExistence type="predicted"/>
<dbReference type="PANTHER" id="PTHR23355">
    <property type="entry name" value="RIBONUCLEASE"/>
    <property type="match status" value="1"/>
</dbReference>
<dbReference type="InterPro" id="IPR012340">
    <property type="entry name" value="NA-bd_OB-fold"/>
</dbReference>
<reference evidence="2 3" key="1">
    <citation type="journal article" date="2018" name="PLoS ONE">
        <title>The draft genome of Kipferlia bialata reveals reductive genome evolution in fornicate parasites.</title>
        <authorList>
            <person name="Tanifuji G."/>
            <person name="Takabayashi S."/>
            <person name="Kume K."/>
            <person name="Takagi M."/>
            <person name="Nakayama T."/>
            <person name="Kamikawa R."/>
            <person name="Inagaki Y."/>
            <person name="Hashimoto T."/>
        </authorList>
    </citation>
    <scope>NUCLEOTIDE SEQUENCE [LARGE SCALE GENOMIC DNA]</scope>
    <source>
        <strain evidence="2">NY0173</strain>
    </source>
</reference>
<organism evidence="2 3">
    <name type="scientific">Kipferlia bialata</name>
    <dbReference type="NCBI Taxonomy" id="797122"/>
    <lineage>
        <taxon>Eukaryota</taxon>
        <taxon>Metamonada</taxon>
        <taxon>Carpediemonas-like organisms</taxon>
        <taxon>Kipferlia</taxon>
    </lineage>
</organism>
<dbReference type="InterPro" id="IPR050180">
    <property type="entry name" value="RNR_Ribonuclease"/>
</dbReference>
<sequence>DFDDALHVEVIKDAPKIEDRHYEVGIHIADVSYFVRPGSELNARASTQTTTVYFPHTAWHMLPSELSEEVCSLRPDEEKRAFSVVVKMTGKGEILPGDVWYGRTLIKSVARLDYATAQDVLDGKFDNADENTTQFGGELCKCIKGYAPTVIEGCRAMDVISRALNAQRFARGALSMTSKRLYFGLDEVTAQPLELTEPRDHHVSTHGLIEEFMLLANQLVARRCVASFPTLPVVRKHPCPRTNDYETVCSIAGLPKPSLGNGRAVEKTLKDQSTWLAEHSPLNKQLATETVTQVGD</sequence>
<feature type="non-terminal residue" evidence="2">
    <location>
        <position position="296"/>
    </location>
</feature>
<dbReference type="SUPFAM" id="SSF50249">
    <property type="entry name" value="Nucleic acid-binding proteins"/>
    <property type="match status" value="1"/>
</dbReference>
<dbReference type="PANTHER" id="PTHR23355:SF9">
    <property type="entry name" value="DIS3-LIKE EXONUCLEASE 2"/>
    <property type="match status" value="1"/>
</dbReference>
<protein>
    <recommendedName>
        <fullName evidence="1">RNB domain-containing protein</fullName>
    </recommendedName>
</protein>
<dbReference type="GO" id="GO:0000932">
    <property type="term" value="C:P-body"/>
    <property type="evidence" value="ECO:0007669"/>
    <property type="project" value="TreeGrafter"/>
</dbReference>
<comment type="caution">
    <text evidence="2">The sequence shown here is derived from an EMBL/GenBank/DDBJ whole genome shotgun (WGS) entry which is preliminary data.</text>
</comment>
<gene>
    <name evidence="2" type="ORF">KIPB_009534</name>
</gene>
<feature type="domain" description="RNB" evidence="1">
    <location>
        <begin position="1"/>
        <end position="292"/>
    </location>
</feature>
<dbReference type="EMBL" id="BDIP01003270">
    <property type="protein sequence ID" value="GIQ87489.1"/>
    <property type="molecule type" value="Genomic_DNA"/>
</dbReference>
<evidence type="ECO:0000313" key="3">
    <source>
        <dbReference type="Proteomes" id="UP000265618"/>
    </source>
</evidence>
<dbReference type="Pfam" id="PF00773">
    <property type="entry name" value="RNB"/>
    <property type="match status" value="1"/>
</dbReference>
<dbReference type="InterPro" id="IPR001900">
    <property type="entry name" value="RNase_II/R"/>
</dbReference>
<dbReference type="AlphaFoldDB" id="A0A9K3D1X7"/>
<name>A0A9K3D1X7_9EUKA</name>
<dbReference type="Proteomes" id="UP000265618">
    <property type="component" value="Unassembled WGS sequence"/>
</dbReference>
<dbReference type="OrthoDB" id="372421at2759"/>